<dbReference type="RefSeq" id="WP_139109663.1">
    <property type="nucleotide sequence ID" value="NZ_FMAY01000007.1"/>
</dbReference>
<reference evidence="3" key="1">
    <citation type="submission" date="2016-08" db="EMBL/GenBank/DDBJ databases">
        <authorList>
            <person name="Varghese N."/>
            <person name="Submissions Spin"/>
        </authorList>
    </citation>
    <scope>NUCLEOTIDE SEQUENCE [LARGE SCALE GENOMIC DNA]</scope>
    <source>
        <strain evidence="3">REICA_082</strain>
    </source>
</reference>
<dbReference type="OrthoDB" id="6626482at2"/>
<protein>
    <recommendedName>
        <fullName evidence="4">DUF3592 domain-containing protein</fullName>
    </recommendedName>
</protein>
<keyword evidence="1" id="KW-0812">Transmembrane</keyword>
<keyword evidence="3" id="KW-1185">Reference proteome</keyword>
<accession>A0A1C4CF96</accession>
<organism evidence="2 3">
    <name type="scientific">Kosakonia oryzendophytica</name>
    <dbReference type="NCBI Taxonomy" id="1005665"/>
    <lineage>
        <taxon>Bacteria</taxon>
        <taxon>Pseudomonadati</taxon>
        <taxon>Pseudomonadota</taxon>
        <taxon>Gammaproteobacteria</taxon>
        <taxon>Enterobacterales</taxon>
        <taxon>Enterobacteriaceae</taxon>
        <taxon>Kosakonia</taxon>
    </lineage>
</organism>
<name>A0A1C4CF96_9ENTR</name>
<feature type="transmembrane region" description="Helical" evidence="1">
    <location>
        <begin position="6"/>
        <end position="27"/>
    </location>
</feature>
<keyword evidence="1" id="KW-0472">Membrane</keyword>
<evidence type="ECO:0000313" key="3">
    <source>
        <dbReference type="Proteomes" id="UP000198975"/>
    </source>
</evidence>
<evidence type="ECO:0008006" key="4">
    <source>
        <dbReference type="Google" id="ProtNLM"/>
    </source>
</evidence>
<gene>
    <name evidence="2" type="ORF">GA0061071_107184</name>
</gene>
<evidence type="ECO:0000313" key="2">
    <source>
        <dbReference type="EMBL" id="SCC17752.1"/>
    </source>
</evidence>
<proteinExistence type="predicted"/>
<dbReference type="AlphaFoldDB" id="A0A1C4CF96"/>
<sequence>MNISYFTTYPLIFISSIALIFFIYAIIKASTGGVKIDPEDAIDTQGEIVSIRSTSGENSAFINVVIQVRFTTRDNRVITTEGTSVIDVVKIPEYQKGTMVPLVYSKLDPKKIKFKIKSPLERR</sequence>
<evidence type="ECO:0000256" key="1">
    <source>
        <dbReference type="SAM" id="Phobius"/>
    </source>
</evidence>
<dbReference type="Proteomes" id="UP000198975">
    <property type="component" value="Unassembled WGS sequence"/>
</dbReference>
<keyword evidence="1" id="KW-1133">Transmembrane helix</keyword>
<dbReference type="EMBL" id="FMAY01000007">
    <property type="protein sequence ID" value="SCC17752.1"/>
    <property type="molecule type" value="Genomic_DNA"/>
</dbReference>